<protein>
    <submittedName>
        <fullName evidence="1">Uncharacterized protein</fullName>
    </submittedName>
</protein>
<sequence length="88" mass="9485">MANQSDLLRAIRFGAQVIAQAMNTVKASVVSSSPTSTTKPATDDKATIVSDVRNEEILVALNSQIEVLERVNKQLEFITGIELNPGDN</sequence>
<name>A0A0F9HR93_9ZZZZ</name>
<dbReference type="AlphaFoldDB" id="A0A0F9HR93"/>
<proteinExistence type="predicted"/>
<evidence type="ECO:0000313" key="1">
    <source>
        <dbReference type="EMBL" id="KKM17592.1"/>
    </source>
</evidence>
<dbReference type="EMBL" id="LAZR01014413">
    <property type="protein sequence ID" value="KKM17592.1"/>
    <property type="molecule type" value="Genomic_DNA"/>
</dbReference>
<accession>A0A0F9HR93</accession>
<comment type="caution">
    <text evidence="1">The sequence shown here is derived from an EMBL/GenBank/DDBJ whole genome shotgun (WGS) entry which is preliminary data.</text>
</comment>
<gene>
    <name evidence="1" type="ORF">LCGC14_1674170</name>
</gene>
<reference evidence="1" key="1">
    <citation type="journal article" date="2015" name="Nature">
        <title>Complex archaea that bridge the gap between prokaryotes and eukaryotes.</title>
        <authorList>
            <person name="Spang A."/>
            <person name="Saw J.H."/>
            <person name="Jorgensen S.L."/>
            <person name="Zaremba-Niedzwiedzka K."/>
            <person name="Martijn J."/>
            <person name="Lind A.E."/>
            <person name="van Eijk R."/>
            <person name="Schleper C."/>
            <person name="Guy L."/>
            <person name="Ettema T.J."/>
        </authorList>
    </citation>
    <scope>NUCLEOTIDE SEQUENCE</scope>
</reference>
<organism evidence="1">
    <name type="scientific">marine sediment metagenome</name>
    <dbReference type="NCBI Taxonomy" id="412755"/>
    <lineage>
        <taxon>unclassified sequences</taxon>
        <taxon>metagenomes</taxon>
        <taxon>ecological metagenomes</taxon>
    </lineage>
</organism>